<evidence type="ECO:0000256" key="1">
    <source>
        <dbReference type="SAM" id="MobiDB-lite"/>
    </source>
</evidence>
<protein>
    <submittedName>
        <fullName evidence="2">Uncharacterized protein</fullName>
    </submittedName>
</protein>
<accession>A0A5J4QTS5</accession>
<feature type="region of interest" description="Disordered" evidence="1">
    <location>
        <begin position="33"/>
        <end position="53"/>
    </location>
</feature>
<dbReference type="AlphaFoldDB" id="A0A5J4QTS5"/>
<sequence>MPRNAIIDFVSYMEDLCRRHKEIMHGKNGHIHFVDSGAQKNRQQKKQREEKQGKRLTVRISCLLLSSIAGQVKCRFGHIKAGVPFPNRYPF</sequence>
<dbReference type="EMBL" id="SNRY01002478">
    <property type="protein sequence ID" value="KAA6324912.1"/>
    <property type="molecule type" value="Genomic_DNA"/>
</dbReference>
<proteinExistence type="predicted"/>
<comment type="caution">
    <text evidence="2">The sequence shown here is derived from an EMBL/GenBank/DDBJ whole genome shotgun (WGS) entry which is preliminary data.</text>
</comment>
<reference evidence="2" key="1">
    <citation type="submission" date="2019-03" db="EMBL/GenBank/DDBJ databases">
        <title>Single cell metagenomics reveals metabolic interactions within the superorganism composed of flagellate Streblomastix strix and complex community of Bacteroidetes bacteria on its surface.</title>
        <authorList>
            <person name="Treitli S.C."/>
            <person name="Kolisko M."/>
            <person name="Husnik F."/>
            <person name="Keeling P."/>
            <person name="Hampl V."/>
        </authorList>
    </citation>
    <scope>NUCLEOTIDE SEQUENCE</scope>
    <source>
        <strain evidence="2">STM</strain>
    </source>
</reference>
<organism evidence="2">
    <name type="scientific">termite gut metagenome</name>
    <dbReference type="NCBI Taxonomy" id="433724"/>
    <lineage>
        <taxon>unclassified sequences</taxon>
        <taxon>metagenomes</taxon>
        <taxon>organismal metagenomes</taxon>
    </lineage>
</organism>
<name>A0A5J4QTS5_9ZZZZ</name>
<gene>
    <name evidence="2" type="ORF">EZS27_025813</name>
</gene>
<evidence type="ECO:0000313" key="2">
    <source>
        <dbReference type="EMBL" id="KAA6324912.1"/>
    </source>
</evidence>